<feature type="transmembrane region" description="Helical" evidence="10">
    <location>
        <begin position="86"/>
        <end position="107"/>
    </location>
</feature>
<feature type="transmembrane region" description="Helical" evidence="10">
    <location>
        <begin position="268"/>
        <end position="289"/>
    </location>
</feature>
<dbReference type="InterPro" id="IPR006153">
    <property type="entry name" value="Cation/H_exchanger_TM"/>
</dbReference>
<dbReference type="InterPro" id="IPR004705">
    <property type="entry name" value="Cation/H_exchanger_CPA1_bac"/>
</dbReference>
<accession>A0ABW5ANQ9</accession>
<dbReference type="Pfam" id="PF00999">
    <property type="entry name" value="Na_H_Exchanger"/>
    <property type="match status" value="1"/>
</dbReference>
<evidence type="ECO:0000256" key="8">
    <source>
        <dbReference type="ARBA" id="ARBA00023136"/>
    </source>
</evidence>
<dbReference type="EMBL" id="JBHUIW010000020">
    <property type="protein sequence ID" value="MFD2183737.1"/>
    <property type="molecule type" value="Genomic_DNA"/>
</dbReference>
<keyword evidence="8 10" id="KW-0472">Membrane</keyword>
<feature type="transmembrane region" description="Helical" evidence="10">
    <location>
        <begin position="155"/>
        <end position="175"/>
    </location>
</feature>
<dbReference type="InterPro" id="IPR018422">
    <property type="entry name" value="Cation/H_exchanger_CPA1"/>
</dbReference>
<organism evidence="12 13">
    <name type="scientific">Rhodoplanes azumiensis</name>
    <dbReference type="NCBI Taxonomy" id="1897628"/>
    <lineage>
        <taxon>Bacteria</taxon>
        <taxon>Pseudomonadati</taxon>
        <taxon>Pseudomonadota</taxon>
        <taxon>Alphaproteobacteria</taxon>
        <taxon>Hyphomicrobiales</taxon>
        <taxon>Nitrobacteraceae</taxon>
        <taxon>Rhodoplanes</taxon>
    </lineage>
</organism>
<evidence type="ECO:0000313" key="12">
    <source>
        <dbReference type="EMBL" id="MFD2183737.1"/>
    </source>
</evidence>
<evidence type="ECO:0000256" key="10">
    <source>
        <dbReference type="RuleBase" id="RU366002"/>
    </source>
</evidence>
<feature type="transmembrane region" description="Helical" evidence="10">
    <location>
        <begin position="30"/>
        <end position="49"/>
    </location>
</feature>
<dbReference type="Gene3D" id="6.10.140.1330">
    <property type="match status" value="1"/>
</dbReference>
<evidence type="ECO:0000256" key="6">
    <source>
        <dbReference type="ARBA" id="ARBA00023053"/>
    </source>
</evidence>
<comment type="subcellular location">
    <subcellularLocation>
        <location evidence="10">Cell inner membrane</location>
        <topology evidence="10">Multi-pass membrane protein</topology>
    </subcellularLocation>
    <subcellularLocation>
        <location evidence="1">Cell membrane</location>
        <topology evidence="1">Multi-pass membrane protein</topology>
    </subcellularLocation>
</comment>
<feature type="transmembrane region" description="Helical" evidence="10">
    <location>
        <begin position="222"/>
        <end position="248"/>
    </location>
</feature>
<reference evidence="13" key="1">
    <citation type="journal article" date="2019" name="Int. J. Syst. Evol. Microbiol.">
        <title>The Global Catalogue of Microorganisms (GCM) 10K type strain sequencing project: providing services to taxonomists for standard genome sequencing and annotation.</title>
        <authorList>
            <consortium name="The Broad Institute Genomics Platform"/>
            <consortium name="The Broad Institute Genome Sequencing Center for Infectious Disease"/>
            <person name="Wu L."/>
            <person name="Ma J."/>
        </authorList>
    </citation>
    <scope>NUCLEOTIDE SEQUENCE [LARGE SCALE GENOMIC DNA]</scope>
    <source>
        <strain evidence="13">CGMCC 1.6774</strain>
    </source>
</reference>
<evidence type="ECO:0000259" key="11">
    <source>
        <dbReference type="Pfam" id="PF00999"/>
    </source>
</evidence>
<evidence type="ECO:0000313" key="13">
    <source>
        <dbReference type="Proteomes" id="UP001597314"/>
    </source>
</evidence>
<dbReference type="NCBIfam" id="TIGR00831">
    <property type="entry name" value="a_cpa1"/>
    <property type="match status" value="1"/>
</dbReference>
<evidence type="ECO:0000256" key="5">
    <source>
        <dbReference type="ARBA" id="ARBA00022989"/>
    </source>
</evidence>
<feature type="transmembrane region" description="Helical" evidence="10">
    <location>
        <begin position="113"/>
        <end position="134"/>
    </location>
</feature>
<feature type="transmembrane region" description="Helical" evidence="10">
    <location>
        <begin position="301"/>
        <end position="325"/>
    </location>
</feature>
<feature type="transmembrane region" description="Helical" evidence="10">
    <location>
        <begin position="380"/>
        <end position="397"/>
    </location>
</feature>
<feature type="transmembrane region" description="Helical" evidence="10">
    <location>
        <begin position="181"/>
        <end position="201"/>
    </location>
</feature>
<evidence type="ECO:0000256" key="7">
    <source>
        <dbReference type="ARBA" id="ARBA00023065"/>
    </source>
</evidence>
<keyword evidence="5 10" id="KW-1133">Transmembrane helix</keyword>
<keyword evidence="9 10" id="KW-0739">Sodium transport</keyword>
<feature type="transmembrane region" description="Helical" evidence="10">
    <location>
        <begin position="55"/>
        <end position="74"/>
    </location>
</feature>
<evidence type="ECO:0000256" key="1">
    <source>
        <dbReference type="ARBA" id="ARBA00004651"/>
    </source>
</evidence>
<protein>
    <submittedName>
        <fullName evidence="12">Na+/H+ antiporter</fullName>
    </submittedName>
</protein>
<keyword evidence="13" id="KW-1185">Reference proteome</keyword>
<gene>
    <name evidence="12" type="ORF">ACFSOX_16405</name>
</gene>
<dbReference type="PANTHER" id="PTHR10110:SF86">
    <property type="entry name" value="SODIUM_HYDROGEN EXCHANGER 7"/>
    <property type="match status" value="1"/>
</dbReference>
<evidence type="ECO:0000256" key="4">
    <source>
        <dbReference type="ARBA" id="ARBA00022692"/>
    </source>
</evidence>
<proteinExistence type="inferred from homology"/>
<dbReference type="Proteomes" id="UP001597314">
    <property type="component" value="Unassembled WGS sequence"/>
</dbReference>
<keyword evidence="2 10" id="KW-0813">Transport</keyword>
<feature type="domain" description="Cation/H+ exchanger transmembrane" evidence="11">
    <location>
        <begin position="12"/>
        <end position="406"/>
    </location>
</feature>
<dbReference type="RefSeq" id="WP_378478889.1">
    <property type="nucleotide sequence ID" value="NZ_JBHUIW010000020.1"/>
</dbReference>
<sequence length="538" mass="58284">MTAIIQTFLLLLAVLVAVAVLARRLNVAPSIILVIAGVALAFVPGLPAIELAPEFVLLVVLPPLIYLAGVAMSWREFRFNLRSISLLAFGCVVFTTVAVAAGAHYIIGLPWPVAFVLGAIVSPPDVVAPLAVARRLGLPRRVLVVLEGEGLANDATALILYRFAVAAVSTGVFSFPQAAGTFGAIVVGEIVWGIAVGWISLRLRHWARDPRVEITLSIMTPYLCYWVPEHLGGSGVLATVAAGLYVSWNGPLLISSATRLQGVFFWDLFVYLLEGFIFLITGMQARALVERIQSHSLSEIAAGILVTTAICIVARFVWVFPAIYLPRWLIPSLEARDPAPIWQRPFMIAFVGVRGVVSLAAALALPFALQSGAPFPYRDFIVVVTFGVIVITLVGQGLMMPLVMRWLGLAAVGTAEARIIREQELNARHSAAAAAHARLEAIAGRDGLTIDGDVSALLEARNAQRTRVVPRSLDDEDFATAKLGAKLRLELIEAERVHLHKLERDGKITDESRRRIERELDLEEASIACKSEAYDPPL</sequence>
<evidence type="ECO:0000256" key="2">
    <source>
        <dbReference type="ARBA" id="ARBA00022448"/>
    </source>
</evidence>
<feature type="transmembrane region" description="Helical" evidence="10">
    <location>
        <begin position="6"/>
        <end position="23"/>
    </location>
</feature>
<keyword evidence="4 10" id="KW-0812">Transmembrane</keyword>
<keyword evidence="7 10" id="KW-0406">Ion transport</keyword>
<evidence type="ECO:0000256" key="3">
    <source>
        <dbReference type="ARBA" id="ARBA00022475"/>
    </source>
</evidence>
<evidence type="ECO:0000256" key="9">
    <source>
        <dbReference type="ARBA" id="ARBA00023201"/>
    </source>
</evidence>
<comment type="function">
    <text evidence="10">Na(+)/H(+) antiporter that extrudes sodium in exchange for external protons.</text>
</comment>
<comment type="caution">
    <text evidence="12">The sequence shown here is derived from an EMBL/GenBank/DDBJ whole genome shotgun (WGS) entry which is preliminary data.</text>
</comment>
<keyword evidence="3" id="KW-1003">Cell membrane</keyword>
<keyword evidence="10" id="KW-0050">Antiport</keyword>
<keyword evidence="10" id="KW-0997">Cell inner membrane</keyword>
<dbReference type="PANTHER" id="PTHR10110">
    <property type="entry name" value="SODIUM/HYDROGEN EXCHANGER"/>
    <property type="match status" value="1"/>
</dbReference>
<feature type="transmembrane region" description="Helical" evidence="10">
    <location>
        <begin position="345"/>
        <end position="368"/>
    </location>
</feature>
<keyword evidence="6 10" id="KW-0915">Sodium</keyword>
<name>A0ABW5ANQ9_9BRAD</name>
<comment type="similarity">
    <text evidence="10">Belongs to the monovalent cation:proton antiporter 1 (CPA1) transporter (TC 2.A.36) family.</text>
</comment>